<dbReference type="AlphaFoldDB" id="A0A3G8Y7R5"/>
<evidence type="ECO:0000256" key="4">
    <source>
        <dbReference type="ARBA" id="ARBA00022676"/>
    </source>
</evidence>
<evidence type="ECO:0000313" key="9">
    <source>
        <dbReference type="Proteomes" id="UP000276417"/>
    </source>
</evidence>
<dbReference type="OrthoDB" id="9782889at2"/>
<keyword evidence="9" id="KW-1185">Reference proteome</keyword>
<proteinExistence type="inferred from homology"/>
<evidence type="ECO:0000256" key="1">
    <source>
        <dbReference type="ARBA" id="ARBA00010456"/>
    </source>
</evidence>
<feature type="domain" description="Nucleoside phosphorylase" evidence="7">
    <location>
        <begin position="16"/>
        <end position="220"/>
    </location>
</feature>
<evidence type="ECO:0000256" key="6">
    <source>
        <dbReference type="ARBA" id="ARBA00048447"/>
    </source>
</evidence>
<dbReference type="GO" id="GO:0004731">
    <property type="term" value="F:purine-nucleoside phosphorylase activity"/>
    <property type="evidence" value="ECO:0007669"/>
    <property type="project" value="InterPro"/>
</dbReference>
<dbReference type="EMBL" id="CP034183">
    <property type="protein sequence ID" value="AZI41422.1"/>
    <property type="molecule type" value="Genomic_DNA"/>
</dbReference>
<dbReference type="Gene3D" id="3.40.50.1580">
    <property type="entry name" value="Nucleoside phosphorylase domain"/>
    <property type="match status" value="1"/>
</dbReference>
<evidence type="ECO:0000259" key="7">
    <source>
        <dbReference type="Pfam" id="PF01048"/>
    </source>
</evidence>
<comment type="catalytic activity">
    <reaction evidence="6">
        <text>uridine + phosphate = alpha-D-ribose 1-phosphate + uracil</text>
        <dbReference type="Rhea" id="RHEA:24388"/>
        <dbReference type="ChEBI" id="CHEBI:16704"/>
        <dbReference type="ChEBI" id="CHEBI:17568"/>
        <dbReference type="ChEBI" id="CHEBI:43474"/>
        <dbReference type="ChEBI" id="CHEBI:57720"/>
        <dbReference type="EC" id="2.4.2.3"/>
    </reaction>
</comment>
<dbReference type="PROSITE" id="PS01232">
    <property type="entry name" value="PNP_UDP_1"/>
    <property type="match status" value="1"/>
</dbReference>
<keyword evidence="5 8" id="KW-0808">Transferase</keyword>
<dbReference type="InterPro" id="IPR000845">
    <property type="entry name" value="Nucleoside_phosphorylase_d"/>
</dbReference>
<organism evidence="8 9">
    <name type="scientific">Deinococcus psychrotolerans</name>
    <dbReference type="NCBI Taxonomy" id="2489213"/>
    <lineage>
        <taxon>Bacteria</taxon>
        <taxon>Thermotogati</taxon>
        <taxon>Deinococcota</taxon>
        <taxon>Deinococci</taxon>
        <taxon>Deinococcales</taxon>
        <taxon>Deinococcaceae</taxon>
        <taxon>Deinococcus</taxon>
    </lineage>
</organism>
<dbReference type="PANTHER" id="PTHR43691">
    <property type="entry name" value="URIDINE PHOSPHORYLASE"/>
    <property type="match status" value="1"/>
</dbReference>
<dbReference type="GO" id="GO:0005829">
    <property type="term" value="C:cytosol"/>
    <property type="evidence" value="ECO:0007669"/>
    <property type="project" value="TreeGrafter"/>
</dbReference>
<dbReference type="EC" id="2.4.2.3" evidence="2"/>
<dbReference type="GO" id="GO:0004850">
    <property type="term" value="F:uridine phosphorylase activity"/>
    <property type="evidence" value="ECO:0007669"/>
    <property type="project" value="UniProtKB-EC"/>
</dbReference>
<dbReference type="SUPFAM" id="SSF53167">
    <property type="entry name" value="Purine and uridine phosphorylases"/>
    <property type="match status" value="1"/>
</dbReference>
<dbReference type="InterPro" id="IPR018016">
    <property type="entry name" value="Nucleoside_phosphorylase_CS"/>
</dbReference>
<evidence type="ECO:0000256" key="5">
    <source>
        <dbReference type="ARBA" id="ARBA00022679"/>
    </source>
</evidence>
<evidence type="ECO:0000256" key="3">
    <source>
        <dbReference type="ARBA" id="ARBA00021980"/>
    </source>
</evidence>
<dbReference type="PANTHER" id="PTHR43691:SF11">
    <property type="entry name" value="FI09636P-RELATED"/>
    <property type="match status" value="1"/>
</dbReference>
<keyword evidence="4 8" id="KW-0328">Glycosyltransferase</keyword>
<dbReference type="RefSeq" id="WP_124867136.1">
    <property type="nucleotide sequence ID" value="NZ_CP034183.1"/>
</dbReference>
<evidence type="ECO:0000256" key="2">
    <source>
        <dbReference type="ARBA" id="ARBA00011888"/>
    </source>
</evidence>
<name>A0A3G8Y7R5_9DEIO</name>
<dbReference type="HAMAP" id="MF_01627">
    <property type="entry name" value="Pur_nucleosid_phosp"/>
    <property type="match status" value="1"/>
</dbReference>
<dbReference type="Proteomes" id="UP000276417">
    <property type="component" value="Chromosome 1"/>
</dbReference>
<dbReference type="Pfam" id="PF01048">
    <property type="entry name" value="PNP_UDP_1"/>
    <property type="match status" value="1"/>
</dbReference>
<dbReference type="CDD" id="cd09006">
    <property type="entry name" value="PNP_EcPNPI-like"/>
    <property type="match status" value="1"/>
</dbReference>
<sequence length="236" mass="25802">MSIHINAEVGQIAPTVLLPGDPLRAKHIAETFFTDPVQHNDVRGMLGFTGTYKGKPVSVQGTGMGMPSAGIYIHELINSYGCKTLVRVGTCGSYHEEVHVRDLILAQAASTDSNINNIRFGAKNYAPIADFGLLLRAYQVAQQRGLRSHVGNVMSSDTFYHDDFDQYKIWAEFGVLGVEMEAAQLYTLAAKFGVRALTILTVSDHLITHEETTAEERQVTFNGMIEVALDAALETA</sequence>
<protein>
    <recommendedName>
        <fullName evidence="3">Uridine phosphorylase</fullName>
        <ecNumber evidence="2">2.4.2.3</ecNumber>
    </recommendedName>
</protein>
<reference evidence="8 9" key="1">
    <citation type="submission" date="2018-11" db="EMBL/GenBank/DDBJ databases">
        <title>Deinococcus shelandsis sp. nov., isolated from South Shetland Islands soil of Antarctica.</title>
        <authorList>
            <person name="Tian J."/>
        </authorList>
    </citation>
    <scope>NUCLEOTIDE SEQUENCE [LARGE SCALE GENOMIC DNA]</scope>
    <source>
        <strain evidence="8 9">S14-83T</strain>
    </source>
</reference>
<gene>
    <name evidence="8" type="primary">deoD</name>
    <name evidence="8" type="ORF">EHF33_00520</name>
</gene>
<evidence type="ECO:0000313" key="8">
    <source>
        <dbReference type="EMBL" id="AZI41422.1"/>
    </source>
</evidence>
<dbReference type="InterPro" id="IPR035994">
    <property type="entry name" value="Nucleoside_phosphorylase_sf"/>
</dbReference>
<accession>A0A3G8Y7R5</accession>
<dbReference type="GO" id="GO:0006152">
    <property type="term" value="P:purine nucleoside catabolic process"/>
    <property type="evidence" value="ECO:0007669"/>
    <property type="project" value="TreeGrafter"/>
</dbReference>
<comment type="similarity">
    <text evidence="1">Belongs to the PNP/UDP phosphorylase family.</text>
</comment>
<dbReference type="KEGG" id="dph:EHF33_00520"/>
<dbReference type="InterPro" id="IPR004402">
    <property type="entry name" value="DeoD-type"/>
</dbReference>
<dbReference type="NCBIfam" id="NF004489">
    <property type="entry name" value="PRK05819.1"/>
    <property type="match status" value="1"/>
</dbReference>
<dbReference type="NCBIfam" id="TIGR00107">
    <property type="entry name" value="deoD"/>
    <property type="match status" value="1"/>
</dbReference>